<sequence length="674" mass="75364">MSAVYTVKVEESRPATEQKPSAGPVYRCIYAKDGLLDVPAGLESPWQFFSDSARRSPRSPMLGRRQVTDLKVGPYSWLTYQEAYDAAIRMGSAMKSRGVNPGDCCGIYGSNCPEWVIAMEACISQAVTYVPLYDTLGANAVEFIINHAEVSIAFVQENKLPAILSCLPRCSANLKTIVSFSNISSSQKQQAEDLGVSCFSWEEFSHLGSLNEELPPKQKTDICTIMYTSGTTGEPKGVILTNRAIMAEVLSIDHLLSLTDRVATEEDSYFSFLPLAHVYDQTMESYCIYRGSSIGFWRGDIRFLMEDIQELKPTIFCGVPRVYDRIYAGVQNKISSGGALWKTLFQYAYNFKLGNLVKGLSQDKAAPLLDRLIFDKIKQGLGGRVRIMLSGAAPLPRHVEEFLRVTCSTISQGYGLTESCAGCFTSIANVFSMVGTVGVPITTMEARLESVPEMGYDALSSVPRGEICLRGNTLFSGYHKRQDLTEDVLVDGWFHTGDIGEWQPDGAMKIIDRKKNIFKLSQGEYVAVENIENTYLRCHLITSIWVYGNSFESFLVAVVVPDKKALEDWAANHHLTGDFSSLCENLKAKKFILDELNKIGHKHQLRGFEMLKAVHLEPNPFDMERDLITPTFKLKRPQLLKLYKVCLLLALSIRNYFLKRSPCYIIHILLISLP</sequence>
<dbReference type="PANTHER" id="PTHR43272">
    <property type="entry name" value="LONG-CHAIN-FATTY-ACID--COA LIGASE"/>
    <property type="match status" value="1"/>
</dbReference>
<comment type="catalytic activity">
    <reaction evidence="7">
        <text>a long-chain fatty acid + ATP + CoA = a long-chain fatty acyl-CoA + AMP + diphosphate</text>
        <dbReference type="Rhea" id="RHEA:15421"/>
        <dbReference type="ChEBI" id="CHEBI:30616"/>
        <dbReference type="ChEBI" id="CHEBI:33019"/>
        <dbReference type="ChEBI" id="CHEBI:57287"/>
        <dbReference type="ChEBI" id="CHEBI:57560"/>
        <dbReference type="ChEBI" id="CHEBI:83139"/>
        <dbReference type="ChEBI" id="CHEBI:456215"/>
        <dbReference type="EC" id="6.2.1.3"/>
    </reaction>
</comment>
<dbReference type="InterPro" id="IPR042099">
    <property type="entry name" value="ANL_N_sf"/>
</dbReference>
<feature type="region of interest" description="Disordered" evidence="8">
    <location>
        <begin position="1"/>
        <end position="20"/>
    </location>
</feature>
<feature type="domain" description="AMP-dependent synthetase/ligase" evidence="9">
    <location>
        <begin position="53"/>
        <end position="479"/>
    </location>
</feature>
<keyword evidence="11" id="KW-1185">Reference proteome</keyword>
<reference evidence="10 11" key="1">
    <citation type="journal article" date="2019" name="Plant Biotechnol. J.">
        <title>The red bayberry genome and genetic basis of sex determination.</title>
        <authorList>
            <person name="Jia H.M."/>
            <person name="Jia H.J."/>
            <person name="Cai Q.L."/>
            <person name="Wang Y."/>
            <person name="Zhao H.B."/>
            <person name="Yang W.F."/>
            <person name="Wang G.Y."/>
            <person name="Li Y.H."/>
            <person name="Zhan D.L."/>
            <person name="Shen Y.T."/>
            <person name="Niu Q.F."/>
            <person name="Chang L."/>
            <person name="Qiu J."/>
            <person name="Zhao L."/>
            <person name="Xie H.B."/>
            <person name="Fu W.Y."/>
            <person name="Jin J."/>
            <person name="Li X.W."/>
            <person name="Jiao Y."/>
            <person name="Zhou C.C."/>
            <person name="Tu T."/>
            <person name="Chai C.Y."/>
            <person name="Gao J.L."/>
            <person name="Fan L.J."/>
            <person name="van de Weg E."/>
            <person name="Wang J.Y."/>
            <person name="Gao Z.S."/>
        </authorList>
    </citation>
    <scope>NUCLEOTIDE SEQUENCE [LARGE SCALE GENOMIC DNA]</scope>
    <source>
        <tissue evidence="10">Leaves</tissue>
    </source>
</reference>
<evidence type="ECO:0000259" key="9">
    <source>
        <dbReference type="Pfam" id="PF00501"/>
    </source>
</evidence>
<gene>
    <name evidence="10" type="ORF">CJ030_MR7G011533</name>
</gene>
<dbReference type="CDD" id="cd05927">
    <property type="entry name" value="LC-FACS_euk"/>
    <property type="match status" value="1"/>
</dbReference>
<dbReference type="GO" id="GO:0004467">
    <property type="term" value="F:long-chain fatty acid-CoA ligase activity"/>
    <property type="evidence" value="ECO:0007669"/>
    <property type="project" value="UniProtKB-EC"/>
</dbReference>
<protein>
    <recommendedName>
        <fullName evidence="6 7">Long-chain-fatty-acid--CoA ligase</fullName>
        <ecNumber evidence="6 7">6.2.1.3</ecNumber>
    </recommendedName>
</protein>
<dbReference type="PROSITE" id="PS00455">
    <property type="entry name" value="AMP_BINDING"/>
    <property type="match status" value="1"/>
</dbReference>
<dbReference type="PANTHER" id="PTHR43272:SF4">
    <property type="entry name" value="LONG CHAIN ACYL-COA SYNTHETASE 2"/>
    <property type="match status" value="1"/>
</dbReference>
<keyword evidence="4 7" id="KW-0276">Fatty acid metabolism</keyword>
<keyword evidence="7" id="KW-0443">Lipid metabolism</keyword>
<dbReference type="GO" id="GO:0005783">
    <property type="term" value="C:endoplasmic reticulum"/>
    <property type="evidence" value="ECO:0007669"/>
    <property type="project" value="TreeGrafter"/>
</dbReference>
<evidence type="ECO:0000256" key="3">
    <source>
        <dbReference type="ARBA" id="ARBA00022741"/>
    </source>
</evidence>
<name>A0A6A1V3C0_9ROSI</name>
<keyword evidence="3 7" id="KW-0547">Nucleotide-binding</keyword>
<dbReference type="InterPro" id="IPR045311">
    <property type="entry name" value="LC-FACS_euk"/>
</dbReference>
<keyword evidence="5 7" id="KW-0067">ATP-binding</keyword>
<dbReference type="InterPro" id="IPR000873">
    <property type="entry name" value="AMP-dep_synth/lig_dom"/>
</dbReference>
<evidence type="ECO:0000256" key="4">
    <source>
        <dbReference type="ARBA" id="ARBA00022832"/>
    </source>
</evidence>
<dbReference type="Pfam" id="PF00501">
    <property type="entry name" value="AMP-binding"/>
    <property type="match status" value="1"/>
</dbReference>
<dbReference type="Gene3D" id="3.40.50.12780">
    <property type="entry name" value="N-terminal domain of ligase-like"/>
    <property type="match status" value="1"/>
</dbReference>
<evidence type="ECO:0000256" key="6">
    <source>
        <dbReference type="ARBA" id="ARBA00026121"/>
    </source>
</evidence>
<dbReference type="EMBL" id="RXIC02000025">
    <property type="protein sequence ID" value="KAB1207212.1"/>
    <property type="molecule type" value="Genomic_DNA"/>
</dbReference>
<evidence type="ECO:0000256" key="2">
    <source>
        <dbReference type="ARBA" id="ARBA00022598"/>
    </source>
</evidence>
<evidence type="ECO:0000256" key="5">
    <source>
        <dbReference type="ARBA" id="ARBA00022840"/>
    </source>
</evidence>
<organism evidence="10 11">
    <name type="scientific">Morella rubra</name>
    <name type="common">Chinese bayberry</name>
    <dbReference type="NCBI Taxonomy" id="262757"/>
    <lineage>
        <taxon>Eukaryota</taxon>
        <taxon>Viridiplantae</taxon>
        <taxon>Streptophyta</taxon>
        <taxon>Embryophyta</taxon>
        <taxon>Tracheophyta</taxon>
        <taxon>Spermatophyta</taxon>
        <taxon>Magnoliopsida</taxon>
        <taxon>eudicotyledons</taxon>
        <taxon>Gunneridae</taxon>
        <taxon>Pentapetalae</taxon>
        <taxon>rosids</taxon>
        <taxon>fabids</taxon>
        <taxon>Fagales</taxon>
        <taxon>Myricaceae</taxon>
        <taxon>Morella</taxon>
    </lineage>
</organism>
<dbReference type="InterPro" id="IPR020845">
    <property type="entry name" value="AMP-binding_CS"/>
</dbReference>
<comment type="function">
    <text evidence="7">Catalyzes the conversion of long-chain fatty acids to their active form acyl-CoAs for both synthesis of cellular lipids, and degradation via beta-oxidation.</text>
</comment>
<evidence type="ECO:0000313" key="10">
    <source>
        <dbReference type="EMBL" id="KAB1207212.1"/>
    </source>
</evidence>
<dbReference type="UniPathway" id="UPA00199"/>
<dbReference type="OrthoDB" id="1700726at2759"/>
<keyword evidence="2 7" id="KW-0436">Ligase</keyword>
<dbReference type="GO" id="GO:0010025">
    <property type="term" value="P:wax biosynthetic process"/>
    <property type="evidence" value="ECO:0007669"/>
    <property type="project" value="TreeGrafter"/>
</dbReference>
<dbReference type="EC" id="6.2.1.3" evidence="6 7"/>
<dbReference type="GO" id="GO:0010143">
    <property type="term" value="P:cutin biosynthetic process"/>
    <property type="evidence" value="ECO:0007669"/>
    <property type="project" value="TreeGrafter"/>
</dbReference>
<proteinExistence type="inferred from homology"/>
<comment type="pathway">
    <text evidence="7">Lipid metabolism; fatty acid metabolism.</text>
</comment>
<dbReference type="GO" id="GO:0005524">
    <property type="term" value="F:ATP binding"/>
    <property type="evidence" value="ECO:0007669"/>
    <property type="project" value="UniProtKB-KW"/>
</dbReference>
<evidence type="ECO:0000313" key="11">
    <source>
        <dbReference type="Proteomes" id="UP000516437"/>
    </source>
</evidence>
<comment type="similarity">
    <text evidence="1 7">Belongs to the ATP-dependent AMP-binding enzyme family.</text>
</comment>
<accession>A0A6A1V3C0</accession>
<dbReference type="AlphaFoldDB" id="A0A6A1V3C0"/>
<dbReference type="GO" id="GO:0016020">
    <property type="term" value="C:membrane"/>
    <property type="evidence" value="ECO:0007669"/>
    <property type="project" value="TreeGrafter"/>
</dbReference>
<dbReference type="SUPFAM" id="SSF56801">
    <property type="entry name" value="Acetyl-CoA synthetase-like"/>
    <property type="match status" value="1"/>
</dbReference>
<evidence type="ECO:0000256" key="8">
    <source>
        <dbReference type="SAM" id="MobiDB-lite"/>
    </source>
</evidence>
<evidence type="ECO:0000256" key="7">
    <source>
        <dbReference type="RuleBase" id="RU369030"/>
    </source>
</evidence>
<comment type="caution">
    <text evidence="10">The sequence shown here is derived from an EMBL/GenBank/DDBJ whole genome shotgun (WGS) entry which is preliminary data.</text>
</comment>
<evidence type="ECO:0000256" key="1">
    <source>
        <dbReference type="ARBA" id="ARBA00006432"/>
    </source>
</evidence>
<dbReference type="Proteomes" id="UP000516437">
    <property type="component" value="Chromosome 7"/>
</dbReference>